<evidence type="ECO:0000256" key="4">
    <source>
        <dbReference type="ARBA" id="ARBA00022692"/>
    </source>
</evidence>
<dbReference type="PANTHER" id="PTHR22926:SF3">
    <property type="entry name" value="UNDECAPRENYL-PHOSPHATE ALPHA-N-ACETYLGLUCOSAMINYL 1-PHOSPHATE TRANSFERASE"/>
    <property type="match status" value="1"/>
</dbReference>
<name>A0ABV9DB52_9MICO</name>
<evidence type="ECO:0000256" key="7">
    <source>
        <dbReference type="SAM" id="Phobius"/>
    </source>
</evidence>
<dbReference type="GO" id="GO:0016740">
    <property type="term" value="F:transferase activity"/>
    <property type="evidence" value="ECO:0007669"/>
    <property type="project" value="UniProtKB-KW"/>
</dbReference>
<feature type="transmembrane region" description="Helical" evidence="7">
    <location>
        <begin position="139"/>
        <end position="158"/>
    </location>
</feature>
<feature type="transmembrane region" description="Helical" evidence="7">
    <location>
        <begin position="79"/>
        <end position="95"/>
    </location>
</feature>
<feature type="transmembrane region" description="Helical" evidence="7">
    <location>
        <begin position="258"/>
        <end position="281"/>
    </location>
</feature>
<dbReference type="PANTHER" id="PTHR22926">
    <property type="entry name" value="PHOSPHO-N-ACETYLMURAMOYL-PENTAPEPTIDE-TRANSFERASE"/>
    <property type="match status" value="1"/>
</dbReference>
<evidence type="ECO:0000256" key="2">
    <source>
        <dbReference type="ARBA" id="ARBA00022475"/>
    </source>
</evidence>
<feature type="transmembrane region" description="Helical" evidence="7">
    <location>
        <begin position="195"/>
        <end position="215"/>
    </location>
</feature>
<organism evidence="8 9">
    <name type="scientific">Georgenia faecalis</name>
    <dbReference type="NCBI Taxonomy" id="2483799"/>
    <lineage>
        <taxon>Bacteria</taxon>
        <taxon>Bacillati</taxon>
        <taxon>Actinomycetota</taxon>
        <taxon>Actinomycetes</taxon>
        <taxon>Micrococcales</taxon>
        <taxon>Bogoriellaceae</taxon>
        <taxon>Georgenia</taxon>
    </lineage>
</organism>
<dbReference type="Proteomes" id="UP001595955">
    <property type="component" value="Unassembled WGS sequence"/>
</dbReference>
<keyword evidence="3 8" id="KW-0808">Transferase</keyword>
<feature type="transmembrane region" description="Helical" evidence="7">
    <location>
        <begin position="339"/>
        <end position="360"/>
    </location>
</feature>
<proteinExistence type="predicted"/>
<comment type="caution">
    <text evidence="8">The sequence shown here is derived from an EMBL/GenBank/DDBJ whole genome shotgun (WGS) entry which is preliminary data.</text>
</comment>
<evidence type="ECO:0000256" key="1">
    <source>
        <dbReference type="ARBA" id="ARBA00004651"/>
    </source>
</evidence>
<evidence type="ECO:0000256" key="6">
    <source>
        <dbReference type="ARBA" id="ARBA00023136"/>
    </source>
</evidence>
<accession>A0ABV9DB52</accession>
<dbReference type="InterPro" id="IPR000715">
    <property type="entry name" value="Glycosyl_transferase_4"/>
</dbReference>
<keyword evidence="2" id="KW-1003">Cell membrane</keyword>
<protein>
    <submittedName>
        <fullName evidence="8">MraY family glycosyltransferase</fullName>
        <ecNumber evidence="8">2.7.8.-</ecNumber>
    </submittedName>
</protein>
<dbReference type="EC" id="2.7.8.-" evidence="8"/>
<dbReference type="EMBL" id="JBHSGF010000008">
    <property type="protein sequence ID" value="MFC4555974.1"/>
    <property type="molecule type" value="Genomic_DNA"/>
</dbReference>
<evidence type="ECO:0000256" key="3">
    <source>
        <dbReference type="ARBA" id="ARBA00022679"/>
    </source>
</evidence>
<feature type="transmembrane region" description="Helical" evidence="7">
    <location>
        <begin position="48"/>
        <end position="67"/>
    </location>
</feature>
<dbReference type="CDD" id="cd06853">
    <property type="entry name" value="GT_WecA_like"/>
    <property type="match status" value="1"/>
</dbReference>
<feature type="transmembrane region" description="Helical" evidence="7">
    <location>
        <begin position="164"/>
        <end position="183"/>
    </location>
</feature>
<keyword evidence="9" id="KW-1185">Reference proteome</keyword>
<keyword evidence="5 7" id="KW-1133">Transmembrane helix</keyword>
<dbReference type="Pfam" id="PF00953">
    <property type="entry name" value="Glycos_transf_4"/>
    <property type="match status" value="1"/>
</dbReference>
<gene>
    <name evidence="8" type="ORF">ACFO3F_12005</name>
</gene>
<feature type="transmembrane region" description="Helical" evidence="7">
    <location>
        <begin position="107"/>
        <end position="127"/>
    </location>
</feature>
<reference evidence="9" key="1">
    <citation type="journal article" date="2019" name="Int. J. Syst. Evol. Microbiol.">
        <title>The Global Catalogue of Microorganisms (GCM) 10K type strain sequencing project: providing services to taxonomists for standard genome sequencing and annotation.</title>
        <authorList>
            <consortium name="The Broad Institute Genomics Platform"/>
            <consortium name="The Broad Institute Genome Sequencing Center for Infectious Disease"/>
            <person name="Wu L."/>
            <person name="Ma J."/>
        </authorList>
    </citation>
    <scope>NUCLEOTIDE SEQUENCE [LARGE SCALE GENOMIC DNA]</scope>
    <source>
        <strain evidence="9">JCM 3369</strain>
    </source>
</reference>
<comment type="subcellular location">
    <subcellularLocation>
        <location evidence="1">Cell membrane</location>
        <topology evidence="1">Multi-pass membrane protein</topology>
    </subcellularLocation>
</comment>
<feature type="transmembrane region" description="Helical" evidence="7">
    <location>
        <begin position="312"/>
        <end position="333"/>
    </location>
</feature>
<evidence type="ECO:0000256" key="5">
    <source>
        <dbReference type="ARBA" id="ARBA00022989"/>
    </source>
</evidence>
<evidence type="ECO:0000313" key="9">
    <source>
        <dbReference type="Proteomes" id="UP001595955"/>
    </source>
</evidence>
<evidence type="ECO:0000313" key="8">
    <source>
        <dbReference type="EMBL" id="MFC4555974.1"/>
    </source>
</evidence>
<dbReference type="RefSeq" id="WP_122823405.1">
    <property type="nucleotide sequence ID" value="NZ_CP033325.1"/>
</dbReference>
<keyword evidence="6 7" id="KW-0472">Membrane</keyword>
<sequence>MRVYLLVLLVAAATTFVMTPVARRLARVTNALTPVRARDVHTIPTPRLGGLAMLAGFAVSMVVASRVPFLAGVFAGNEPWAILGGAAVVCLLGVADDIWDLDWMTKLVGQVLAAGLIAWQGVQLITFPVGGVTIGSARLSLIATVVVVVAAINAVNFVDGLDGLAAGMVGIGGLAFFVYTYVLTRIDTPSDYSSLAAVIIVAVVGVCLGFLPHNFSPARIFMGDSGSMLLGITVAAAGITVTGQIDPAAYSAGQVFPAFLPILLPVAVMLLPLLDMGLAVVRRLRAGQSPFHADRLHLHHRLLALGHSQRRAVLIMYLWTTVFAFSAAALALFSTRVVVIGAGVAVVLAAAVTIAQLPGLRRHRPSTKATP</sequence>
<keyword evidence="4 7" id="KW-0812">Transmembrane</keyword>